<evidence type="ECO:0000259" key="1">
    <source>
        <dbReference type="Pfam" id="PF00308"/>
    </source>
</evidence>
<keyword evidence="2" id="KW-0067">ATP-binding</keyword>
<dbReference type="InterPro" id="IPR013317">
    <property type="entry name" value="DnaA_dom"/>
</dbReference>
<evidence type="ECO:0000313" key="2">
    <source>
        <dbReference type="EMBL" id="XCD07552.1"/>
    </source>
</evidence>
<protein>
    <submittedName>
        <fullName evidence="2">Replicative helicase</fullName>
    </submittedName>
</protein>
<feature type="domain" description="Chromosomal replication initiator protein DnaA ATPAse" evidence="1">
    <location>
        <begin position="114"/>
        <end position="236"/>
    </location>
</feature>
<keyword evidence="2" id="KW-0378">Hydrolase</keyword>
<dbReference type="Gene3D" id="3.40.50.300">
    <property type="entry name" value="P-loop containing nucleotide triphosphate hydrolases"/>
    <property type="match status" value="1"/>
</dbReference>
<dbReference type="GO" id="GO:0005524">
    <property type="term" value="F:ATP binding"/>
    <property type="evidence" value="ECO:0007669"/>
    <property type="project" value="InterPro"/>
</dbReference>
<dbReference type="GO" id="GO:0004386">
    <property type="term" value="F:helicase activity"/>
    <property type="evidence" value="ECO:0007669"/>
    <property type="project" value="UniProtKB-KW"/>
</dbReference>
<dbReference type="InterPro" id="IPR027417">
    <property type="entry name" value="P-loop_NTPase"/>
</dbReference>
<name>A0AAU8B5G4_9CAUD</name>
<accession>A0AAU8B5G4</accession>
<dbReference type="EMBL" id="PP511791">
    <property type="protein sequence ID" value="XCD07552.1"/>
    <property type="molecule type" value="Genomic_DNA"/>
</dbReference>
<keyword evidence="2" id="KW-0347">Helicase</keyword>
<keyword evidence="2" id="KW-0547">Nucleotide-binding</keyword>
<proteinExistence type="predicted"/>
<sequence length="267" mass="31148">MLQRISRTHTQKSLSDCSTDDLCPICHNTGWELIPDGGQGTCRECKCGIRKRRIMNSRLSFANIPESFKNIRLDSFDVNAYEDARSRNKAETAVKAINYWLNDFESMQERGMGLYLYSETKGSGKTRMAVSIANELMHKKNMQVKFSTSLQILNKIKESWDDRDREYSESKLLDFLYNTNILIIDDFGTEQSKDWIGERFYQIINSRYVDKKITIFTSNSSLDLLKYDDRITNRIKERTFQIPFPEESVRDAIAKRNIEELVKGIKK</sequence>
<dbReference type="Pfam" id="PF00308">
    <property type="entry name" value="Bac_DnaA"/>
    <property type="match status" value="1"/>
</dbReference>
<organism evidence="2">
    <name type="scientific">Dulem virus 39</name>
    <dbReference type="NCBI Taxonomy" id="3145757"/>
    <lineage>
        <taxon>Viruses</taxon>
        <taxon>Duplodnaviria</taxon>
        <taxon>Heunggongvirae</taxon>
        <taxon>Uroviricota</taxon>
        <taxon>Caudoviricetes</taxon>
    </lineage>
</organism>
<dbReference type="SUPFAM" id="SSF52540">
    <property type="entry name" value="P-loop containing nucleoside triphosphate hydrolases"/>
    <property type="match status" value="1"/>
</dbReference>
<dbReference type="PANTHER" id="PTHR30050">
    <property type="entry name" value="CHROMOSOMAL REPLICATION INITIATOR PROTEIN DNAA"/>
    <property type="match status" value="1"/>
</dbReference>
<dbReference type="GO" id="GO:0006260">
    <property type="term" value="P:DNA replication"/>
    <property type="evidence" value="ECO:0007669"/>
    <property type="project" value="TreeGrafter"/>
</dbReference>
<reference evidence="2" key="1">
    <citation type="submission" date="2024-03" db="EMBL/GenBank/DDBJ databases">
        <title>Diverse circular DNA viruses in blood, oral, and fecal samples of captive lemurs.</title>
        <authorList>
            <person name="Paietta E.N."/>
            <person name="Kraberger S."/>
            <person name="Lund M.C."/>
            <person name="Custer J.M."/>
            <person name="Vargas K.M."/>
            <person name="Ehmke E.E."/>
            <person name="Yoder A.D."/>
            <person name="Varsani A."/>
        </authorList>
    </citation>
    <scope>NUCLEOTIDE SEQUENCE</scope>
    <source>
        <strain evidence="2">Duke_28FS_1</strain>
    </source>
</reference>
<dbReference type="PANTHER" id="PTHR30050:SF4">
    <property type="entry name" value="ATP-BINDING PROTEIN RV3427C IN INSERTION SEQUENCE-RELATED"/>
    <property type="match status" value="1"/>
</dbReference>